<name>A0A6G3QMU2_9ACTN</name>
<evidence type="ECO:0000256" key="1">
    <source>
        <dbReference type="SAM" id="MobiDB-lite"/>
    </source>
</evidence>
<dbReference type="SUPFAM" id="SSF52833">
    <property type="entry name" value="Thioredoxin-like"/>
    <property type="match status" value="1"/>
</dbReference>
<feature type="region of interest" description="Disordered" evidence="1">
    <location>
        <begin position="19"/>
        <end position="56"/>
    </location>
</feature>
<dbReference type="InterPro" id="IPR036249">
    <property type="entry name" value="Thioredoxin-like_sf"/>
</dbReference>
<dbReference type="EMBL" id="JAAGMD010000004">
    <property type="protein sequence ID" value="NEA84544.1"/>
    <property type="molecule type" value="Genomic_DNA"/>
</dbReference>
<organism evidence="3">
    <name type="scientific">Streptomyces sp. SID14436</name>
    <dbReference type="NCBI Taxonomy" id="2706070"/>
    <lineage>
        <taxon>Bacteria</taxon>
        <taxon>Bacillati</taxon>
        <taxon>Actinomycetota</taxon>
        <taxon>Actinomycetes</taxon>
        <taxon>Kitasatosporales</taxon>
        <taxon>Streptomycetaceae</taxon>
        <taxon>Streptomyces</taxon>
    </lineage>
</organism>
<evidence type="ECO:0000313" key="3">
    <source>
        <dbReference type="EMBL" id="NEA84544.1"/>
    </source>
</evidence>
<reference evidence="3" key="1">
    <citation type="submission" date="2020-01" db="EMBL/GenBank/DDBJ databases">
        <title>Insect and environment-associated Actinomycetes.</title>
        <authorList>
            <person name="Currrie C."/>
            <person name="Chevrette M."/>
            <person name="Carlson C."/>
            <person name="Stubbendieck R."/>
            <person name="Wendt-Pienkowski E."/>
        </authorList>
    </citation>
    <scope>NUCLEOTIDE SEQUENCE</scope>
    <source>
        <strain evidence="3">SID14436</strain>
    </source>
</reference>
<dbReference type="InterPro" id="IPR012336">
    <property type="entry name" value="Thioredoxin-like_fold"/>
</dbReference>
<gene>
    <name evidence="3" type="ORF">G3I53_00310</name>
</gene>
<evidence type="ECO:0000259" key="2">
    <source>
        <dbReference type="Pfam" id="PF13462"/>
    </source>
</evidence>
<dbReference type="AlphaFoldDB" id="A0A6G3QMU2"/>
<feature type="domain" description="Thioredoxin-like fold" evidence="2">
    <location>
        <begin position="49"/>
        <end position="216"/>
    </location>
</feature>
<proteinExistence type="predicted"/>
<dbReference type="Pfam" id="PF13462">
    <property type="entry name" value="Thioredoxin_4"/>
    <property type="match status" value="1"/>
</dbReference>
<comment type="caution">
    <text evidence="3">The sequence shown here is derived from an EMBL/GenBank/DDBJ whole genome shotgun (WGS) entry which is preliminary data.</text>
</comment>
<dbReference type="Gene3D" id="3.40.30.10">
    <property type="entry name" value="Glutaredoxin"/>
    <property type="match status" value="1"/>
</dbReference>
<protein>
    <submittedName>
        <fullName evidence="3">Thioredoxin domain-containing protein</fullName>
    </submittedName>
</protein>
<sequence>MRAAVACAAAVLVLAGCGERPDRSTGSQQGSDKPYASAGQVPEKLGGDGTTIQVGDPGAPTVVRVYEDPRCPGCREFEVAGGGPALNEAVLERRVRAEYVFASFLDDSHGGDGSKKAVNALRAALDESRFMEYHAVLYAEQPEEGAEEYTDARLLELAEKVPGLRGPAFDAAVTSMKHRSFVTASERAYERAGGAHEPNGPGTPTAFIDDKRVSETLRGVLYDEEAFGELLRQIGRDPEGWQDSAL</sequence>
<dbReference type="PROSITE" id="PS51257">
    <property type="entry name" value="PROKAR_LIPOPROTEIN"/>
    <property type="match status" value="1"/>
</dbReference>
<accession>A0A6G3QMU2</accession>